<feature type="domain" description="DUF569" evidence="2">
    <location>
        <begin position="236"/>
        <end position="379"/>
    </location>
</feature>
<dbReference type="Proteomes" id="UP001443914">
    <property type="component" value="Unassembled WGS sequence"/>
</dbReference>
<evidence type="ECO:0000259" key="2">
    <source>
        <dbReference type="Pfam" id="PF04601"/>
    </source>
</evidence>
<accession>A0AAW1M6A3</accession>
<feature type="compositionally biased region" description="Polar residues" evidence="1">
    <location>
        <begin position="175"/>
        <end position="185"/>
    </location>
</feature>
<evidence type="ECO:0000313" key="3">
    <source>
        <dbReference type="EMBL" id="KAK9741182.1"/>
    </source>
</evidence>
<proteinExistence type="predicted"/>
<dbReference type="PANTHER" id="PTHR31205">
    <property type="entry name" value="ACTIN CROSS-LINKING PROTEIN (DUF569)"/>
    <property type="match status" value="1"/>
</dbReference>
<name>A0AAW1M6A3_SAPOF</name>
<dbReference type="InterPro" id="IPR008999">
    <property type="entry name" value="Actin-crosslinking"/>
</dbReference>
<comment type="caution">
    <text evidence="3">The sequence shown here is derived from an EMBL/GenBank/DDBJ whole genome shotgun (WGS) entry which is preliminary data.</text>
</comment>
<evidence type="ECO:0000313" key="4">
    <source>
        <dbReference type="Proteomes" id="UP001443914"/>
    </source>
</evidence>
<feature type="region of interest" description="Disordered" evidence="1">
    <location>
        <begin position="173"/>
        <end position="196"/>
    </location>
</feature>
<sequence length="526" mass="59180">MEYFTNSKYVRLRSHHNKFLVAGRDGVSVKQSPDSKTVQARWAVELVHDNPKLIRLRSCYDKFLTASDESFLLGWTGKKVVQSVQNDSNASVQWEPIGEASFYVKLRAPLTGKYLRANFGAPPWRNTVTVDMPEITATQDWIMWVVDVLDDNNVSNEVDRCVWNKNYKSLPQGRRISSTRSSDGSNELARCSTSSSSTSETVAEEVVVDSIWAVTNESCASLASCYKVAESNSLGMELFKNAKTVRLRSHHDKYLMADDDKEAVIQDRHGGSRRARWTVEHVKSGEGVGLVRLKSCYDKYLTAIDDEFLLGVRGKKVKQTTPVRLDSSIEWEPLRDGAQVKLKTRYGNFLRANGGVPPWRNSITHDVPSRSHTQDWILWKVDVLEYYPKVEEVKVVDKEKVGFNRSDSESELEPFDFRAHTRSQSDDSSASTAKTEGRVIHYNVVDDYGNIVDEDGGGRSIVFKGNGVEELTQCLEEETGLKEITLCSRSPLNAKLYPMRLALPPNHVKLHVYVVPSSSKAAAEMA</sequence>
<organism evidence="3 4">
    <name type="scientific">Saponaria officinalis</name>
    <name type="common">Common soapwort</name>
    <name type="synonym">Lychnis saponaria</name>
    <dbReference type="NCBI Taxonomy" id="3572"/>
    <lineage>
        <taxon>Eukaryota</taxon>
        <taxon>Viridiplantae</taxon>
        <taxon>Streptophyta</taxon>
        <taxon>Embryophyta</taxon>
        <taxon>Tracheophyta</taxon>
        <taxon>Spermatophyta</taxon>
        <taxon>Magnoliopsida</taxon>
        <taxon>eudicotyledons</taxon>
        <taxon>Gunneridae</taxon>
        <taxon>Pentapetalae</taxon>
        <taxon>Caryophyllales</taxon>
        <taxon>Caryophyllaceae</taxon>
        <taxon>Caryophylleae</taxon>
        <taxon>Saponaria</taxon>
    </lineage>
</organism>
<gene>
    <name evidence="3" type="ORF">RND81_03G087400</name>
</gene>
<dbReference type="PANTHER" id="PTHR31205:SF77">
    <property type="entry name" value="CROSS-LINKING PROTEIN, PUTATIVE (DUF569)-RELATED"/>
    <property type="match status" value="1"/>
</dbReference>
<dbReference type="SUPFAM" id="SSF50405">
    <property type="entry name" value="Actin-crosslinking proteins"/>
    <property type="match status" value="2"/>
</dbReference>
<feature type="domain" description="DUF569" evidence="2">
    <location>
        <begin position="1"/>
        <end position="144"/>
    </location>
</feature>
<dbReference type="Pfam" id="PF04601">
    <property type="entry name" value="DUF569"/>
    <property type="match status" value="2"/>
</dbReference>
<dbReference type="Gene3D" id="2.80.10.50">
    <property type="match status" value="2"/>
</dbReference>
<keyword evidence="4" id="KW-1185">Reference proteome</keyword>
<dbReference type="AlphaFoldDB" id="A0AAW1M6A3"/>
<protein>
    <recommendedName>
        <fullName evidence="2">DUF569 domain-containing protein</fullName>
    </recommendedName>
</protein>
<dbReference type="CDD" id="cd23340">
    <property type="entry name" value="beta-trefoil_FSCN_ACP-like"/>
    <property type="match status" value="2"/>
</dbReference>
<dbReference type="FunFam" id="2.80.10.50:FF:000067">
    <property type="entry name" value="BnaC05g19630D protein"/>
    <property type="match status" value="1"/>
</dbReference>
<feature type="region of interest" description="Disordered" evidence="1">
    <location>
        <begin position="414"/>
        <end position="434"/>
    </location>
</feature>
<dbReference type="InterPro" id="IPR007679">
    <property type="entry name" value="DUF569"/>
</dbReference>
<feature type="compositionally biased region" description="Basic and acidic residues" evidence="1">
    <location>
        <begin position="415"/>
        <end position="425"/>
    </location>
</feature>
<dbReference type="EMBL" id="JBDFQZ010000003">
    <property type="protein sequence ID" value="KAK9741182.1"/>
    <property type="molecule type" value="Genomic_DNA"/>
</dbReference>
<evidence type="ECO:0000256" key="1">
    <source>
        <dbReference type="SAM" id="MobiDB-lite"/>
    </source>
</evidence>
<reference evidence="3" key="1">
    <citation type="submission" date="2024-03" db="EMBL/GenBank/DDBJ databases">
        <title>WGS assembly of Saponaria officinalis var. Norfolk2.</title>
        <authorList>
            <person name="Jenkins J."/>
            <person name="Shu S."/>
            <person name="Grimwood J."/>
            <person name="Barry K."/>
            <person name="Goodstein D."/>
            <person name="Schmutz J."/>
            <person name="Leebens-Mack J."/>
            <person name="Osbourn A."/>
        </authorList>
    </citation>
    <scope>NUCLEOTIDE SEQUENCE [LARGE SCALE GENOMIC DNA]</scope>
    <source>
        <strain evidence="3">JIC</strain>
    </source>
</reference>